<name>A0A1L4D1E8_9BACT</name>
<dbReference type="RefSeq" id="WP_148697756.1">
    <property type="nucleotide sequence ID" value="NZ_CP017834.1"/>
</dbReference>
<comment type="similarity">
    <text evidence="1 3">Belongs to the bacterial histone-like protein family.</text>
</comment>
<organism evidence="4 5">
    <name type="scientific">Silvanigrella aquatica</name>
    <dbReference type="NCBI Taxonomy" id="1915309"/>
    <lineage>
        <taxon>Bacteria</taxon>
        <taxon>Pseudomonadati</taxon>
        <taxon>Bdellovibrionota</taxon>
        <taxon>Oligoflexia</taxon>
        <taxon>Silvanigrellales</taxon>
        <taxon>Silvanigrellaceae</taxon>
        <taxon>Silvanigrella</taxon>
    </lineage>
</organism>
<evidence type="ECO:0000256" key="1">
    <source>
        <dbReference type="ARBA" id="ARBA00010529"/>
    </source>
</evidence>
<gene>
    <name evidence="4" type="ORF">AXG55_08860</name>
</gene>
<dbReference type="PANTHER" id="PTHR33175">
    <property type="entry name" value="DNA-BINDING PROTEIN HU"/>
    <property type="match status" value="1"/>
</dbReference>
<dbReference type="STRING" id="1915309.AXG55_08860"/>
<dbReference type="OrthoDB" id="5296423at2"/>
<proteinExistence type="inferred from homology"/>
<dbReference type="SUPFAM" id="SSF47729">
    <property type="entry name" value="IHF-like DNA-binding proteins"/>
    <property type="match status" value="1"/>
</dbReference>
<keyword evidence="5" id="KW-1185">Reference proteome</keyword>
<keyword evidence="2" id="KW-0238">DNA-binding</keyword>
<dbReference type="Proteomes" id="UP000184731">
    <property type="component" value="Chromosome"/>
</dbReference>
<dbReference type="PANTHER" id="PTHR33175:SF5">
    <property type="entry name" value="INTEGRATION HOST FACTOR SUBUNIT BETA"/>
    <property type="match status" value="1"/>
</dbReference>
<reference evidence="4 5" key="1">
    <citation type="submission" date="2016-10" db="EMBL/GenBank/DDBJ databases">
        <title>Silvanigrella aquatica sp. nov., isolated from a freshwater lake located in the Black Forest, Germany, description of Silvanigrellaceae fam. nov., Silvanigrellales ord. nov., reclassification of the order Bdellovibrionales in the class Oligoflexia, reclassification of the families Bacteriovoracaceae and Halobacteriovoraceae in the new order Bacteriovoracales ord. nov., and reclassification of the family Pseudobacteriovoracaceae in the order Oligoflexiales.</title>
        <authorList>
            <person name="Hahn M.W."/>
            <person name="Schmidt J."/>
            <person name="Koll U."/>
            <person name="Rohde M."/>
            <person name="Verbag S."/>
            <person name="Pitt A."/>
            <person name="Nakai R."/>
            <person name="Naganuma T."/>
            <person name="Lang E."/>
        </authorList>
    </citation>
    <scope>NUCLEOTIDE SEQUENCE [LARGE SCALE GENOMIC DNA]</scope>
    <source>
        <strain evidence="4 5">MWH-Nonnen-W8red</strain>
    </source>
</reference>
<dbReference type="AlphaFoldDB" id="A0A1L4D1E8"/>
<dbReference type="GO" id="GO:0005829">
    <property type="term" value="C:cytosol"/>
    <property type="evidence" value="ECO:0007669"/>
    <property type="project" value="TreeGrafter"/>
</dbReference>
<dbReference type="GO" id="GO:0030527">
    <property type="term" value="F:structural constituent of chromatin"/>
    <property type="evidence" value="ECO:0007669"/>
    <property type="project" value="InterPro"/>
</dbReference>
<dbReference type="KEGG" id="saqi:AXG55_08860"/>
<dbReference type="EMBL" id="CP017834">
    <property type="protein sequence ID" value="APJ04010.1"/>
    <property type="molecule type" value="Genomic_DNA"/>
</dbReference>
<accession>A0A1L4D1E8</accession>
<evidence type="ECO:0000313" key="5">
    <source>
        <dbReference type="Proteomes" id="UP000184731"/>
    </source>
</evidence>
<dbReference type="SMART" id="SM00411">
    <property type="entry name" value="BHL"/>
    <property type="match status" value="1"/>
</dbReference>
<protein>
    <submittedName>
        <fullName evidence="4">Integration host factor subunit beta</fullName>
    </submittedName>
</protein>
<evidence type="ECO:0000256" key="2">
    <source>
        <dbReference type="ARBA" id="ARBA00023125"/>
    </source>
</evidence>
<dbReference type="CDD" id="cd13836">
    <property type="entry name" value="IHF_B"/>
    <property type="match status" value="1"/>
</dbReference>
<sequence length="93" mass="10549">MVKSELIEILSSKADVTAPQAEELINMFFDTISEALTEDGRVEIRGFGAFTVRKYKSYDGRNPKTGERIEVPEKKLPFWKTGLELRQRVDGLG</sequence>
<evidence type="ECO:0000256" key="3">
    <source>
        <dbReference type="RuleBase" id="RU003939"/>
    </source>
</evidence>
<dbReference type="PRINTS" id="PR01727">
    <property type="entry name" value="DNABINDINGHU"/>
</dbReference>
<dbReference type="Pfam" id="PF00216">
    <property type="entry name" value="Bac_DNA_binding"/>
    <property type="match status" value="1"/>
</dbReference>
<dbReference type="Gene3D" id="4.10.520.10">
    <property type="entry name" value="IHF-like DNA-binding proteins"/>
    <property type="match status" value="1"/>
</dbReference>
<dbReference type="GO" id="GO:0003677">
    <property type="term" value="F:DNA binding"/>
    <property type="evidence" value="ECO:0007669"/>
    <property type="project" value="UniProtKB-KW"/>
</dbReference>
<dbReference type="InterPro" id="IPR000119">
    <property type="entry name" value="Hist_DNA-bd"/>
</dbReference>
<evidence type="ECO:0000313" key="4">
    <source>
        <dbReference type="EMBL" id="APJ04010.1"/>
    </source>
</evidence>
<dbReference type="InterPro" id="IPR010992">
    <property type="entry name" value="IHF-like_DNA-bd_dom_sf"/>
</dbReference>